<dbReference type="AlphaFoldDB" id="C5P8V4"/>
<organism evidence="2 3">
    <name type="scientific">Coccidioides posadasii (strain C735)</name>
    <name type="common">Valley fever fungus</name>
    <dbReference type="NCBI Taxonomy" id="222929"/>
    <lineage>
        <taxon>Eukaryota</taxon>
        <taxon>Fungi</taxon>
        <taxon>Dikarya</taxon>
        <taxon>Ascomycota</taxon>
        <taxon>Pezizomycotina</taxon>
        <taxon>Eurotiomycetes</taxon>
        <taxon>Eurotiomycetidae</taxon>
        <taxon>Onygenales</taxon>
        <taxon>Onygenaceae</taxon>
        <taxon>Coccidioides</taxon>
    </lineage>
</organism>
<evidence type="ECO:0000313" key="3">
    <source>
        <dbReference type="Proteomes" id="UP000009084"/>
    </source>
</evidence>
<gene>
    <name evidence="2" type="ORF">CPC735_003350</name>
</gene>
<dbReference type="EMBL" id="ACFW01000030">
    <property type="protein sequence ID" value="EER26166.1"/>
    <property type="molecule type" value="Genomic_DNA"/>
</dbReference>
<sequence length="782" mass="85899">MVLLPCPRLQLDRPVSATALAQHSVSSSMQEGFSEASDDQNLDDHAIEVIFGQSNITIDASTTAPSVSGVLTDTETGKKGRISLSRLSDKLRTKFARGSRLVKKPLTISDAQIEIEARTEPGCSDTALSASPNILASIAASDCGYDSDARHILTPQIIGQPGFGSGLERPEAILPTMEDRRESSQALLQMGYDGAVPDSFGLRMSYTAAVSSEDERTPTYSAQIPLSSGEANRLEACRHECGIPRYSLLEADDNHDSETQYINLTPTRKSKSARESDDCASLRAVKSPVNPSWPLEDSGLTAIAAGNIETLPYHKRELPGDLRFEGALRLSAYSDHEPQDIVPQSSYQKNLSVKGMQETLKCRASSEEKDLSLRLPEESMDRCTVKPSSLLRENQPPRNPRKTTELCVSRIRTLRSTAQREQGSFLTGRRSSLNLVQSRFIENLEDVFLDNPCDINQNKGINDQTNDEIKKTSQAWLTDGKRLGYNYDFVPNSKPSPLQAHEKSIDQFGLATSPSAGEASSDAEKNLPKEETNQGNAEIKLHKSAWKDSKRQSRKSSGLLSHLNILVKSRRHQLSSSESALTNMMLSEARGSNLHMPDTFGGDEDENAPHESKTRQFSRKWKRRSISDTTGCHSSTRRSPNNQNIALQEQIVEESPPYNTTASFSERLQVENKAIATNSHASCRAPPNGLALQGPNSAEGWSKIYENCVERPAVDDELGSTSSGGSNRAQYARTVHETLEQATSSDGTDLRGSTIRFNEAQLAAETVARENLLKMVNDTWGR</sequence>
<dbReference type="Proteomes" id="UP000009084">
    <property type="component" value="Unassembled WGS sequence"/>
</dbReference>
<protein>
    <submittedName>
        <fullName evidence="2">Uncharacterized protein</fullName>
    </submittedName>
</protein>
<feature type="compositionally biased region" description="Basic and acidic residues" evidence="1">
    <location>
        <begin position="539"/>
        <end position="551"/>
    </location>
</feature>
<comment type="caution">
    <text evidence="2">The sequence shown here is derived from an EMBL/GenBank/DDBJ whole genome shotgun (WGS) entry which is preliminary data.</text>
</comment>
<reference evidence="2 3" key="1">
    <citation type="journal article" date="2009" name="Genome Res.">
        <title>Comparative genomic analyses of the human fungal pathogens Coccidioides and their relatives.</title>
        <authorList>
            <person name="Sharpton T.J."/>
            <person name="Stajich J.E."/>
            <person name="Rounsley S.D."/>
            <person name="Gardner M.J."/>
            <person name="Wortman J.R."/>
            <person name="Jordar V.S."/>
            <person name="Maiti R."/>
            <person name="Kodira C.D."/>
            <person name="Neafsey D.E."/>
            <person name="Zeng Q."/>
            <person name="Hung C.-Y."/>
            <person name="McMahan C."/>
            <person name="Muszewska A."/>
            <person name="Grynberg M."/>
            <person name="Mandel M.A."/>
            <person name="Kellner E.M."/>
            <person name="Barker B.M."/>
            <person name="Galgiani J.N."/>
            <person name="Orbach M.J."/>
            <person name="Kirkland T.N."/>
            <person name="Cole G.T."/>
            <person name="Henn M.R."/>
            <person name="Birren B.W."/>
            <person name="Taylor J.W."/>
        </authorList>
    </citation>
    <scope>NUCLEOTIDE SEQUENCE [LARGE SCALE GENOMIC DNA]</scope>
    <source>
        <strain evidence="3">C735</strain>
    </source>
</reference>
<dbReference type="VEuPathDB" id="FungiDB:CPC735_003350"/>
<feature type="region of interest" description="Disordered" evidence="1">
    <location>
        <begin position="511"/>
        <end position="554"/>
    </location>
</feature>
<dbReference type="HOGENOM" id="CLU_358607_0_0_1"/>
<feature type="compositionally biased region" description="Polar residues" evidence="1">
    <location>
        <begin position="627"/>
        <end position="643"/>
    </location>
</feature>
<dbReference type="OrthoDB" id="4226789at2759"/>
<evidence type="ECO:0000313" key="2">
    <source>
        <dbReference type="EMBL" id="EER26166.1"/>
    </source>
</evidence>
<proteinExistence type="predicted"/>
<evidence type="ECO:0000256" key="1">
    <source>
        <dbReference type="SAM" id="MobiDB-lite"/>
    </source>
</evidence>
<feature type="compositionally biased region" description="Basic and acidic residues" evidence="1">
    <location>
        <begin position="522"/>
        <end position="532"/>
    </location>
</feature>
<feature type="region of interest" description="Disordered" evidence="1">
    <location>
        <begin position="602"/>
        <end position="643"/>
    </location>
</feature>
<accession>C5P8V4</accession>
<name>C5P8V4_COCP7</name>